<evidence type="ECO:0000313" key="3">
    <source>
        <dbReference type="Proteomes" id="UP001167871"/>
    </source>
</evidence>
<evidence type="ECO:0000313" key="2">
    <source>
        <dbReference type="EMBL" id="MDN0050292.1"/>
    </source>
</evidence>
<keyword evidence="3" id="KW-1185">Reference proteome</keyword>
<comment type="caution">
    <text evidence="2">The sequence shown here is derived from an EMBL/GenBank/DDBJ whole genome shotgun (WGS) entry which is preliminary data.</text>
</comment>
<reference evidence="2" key="2">
    <citation type="submission" date="2024-05" db="EMBL/GenBank/DDBJ databases">
        <title>Identification and characterization of horizontal gene transfer across gut microbiota members of farm animals based on homology search.</title>
        <authorList>
            <person name="Schwarzerova J."/>
            <person name="Nykrynova M."/>
            <person name="Jureckova K."/>
            <person name="Cejkova D."/>
            <person name="Rychlik I."/>
        </authorList>
    </citation>
    <scope>NUCLEOTIDE SEQUENCE</scope>
    <source>
        <strain evidence="2">84_SSukc20</strain>
    </source>
</reference>
<name>A0ABT7X881_9BACE</name>
<accession>A0ABT7X881</accession>
<proteinExistence type="predicted"/>
<dbReference type="RefSeq" id="WP_301640525.1">
    <property type="nucleotide sequence ID" value="NZ_JAUEII010000032.1"/>
</dbReference>
<protein>
    <recommendedName>
        <fullName evidence="4">DUF4906 domain-containing protein</fullName>
    </recommendedName>
</protein>
<dbReference type="PROSITE" id="PS51257">
    <property type="entry name" value="PROKAR_LIPOPROTEIN"/>
    <property type="match status" value="1"/>
</dbReference>
<evidence type="ECO:0000256" key="1">
    <source>
        <dbReference type="SAM" id="SignalP"/>
    </source>
</evidence>
<gene>
    <name evidence="2" type="ORF">QVO10_13025</name>
</gene>
<dbReference type="EMBL" id="JAUEII010000032">
    <property type="protein sequence ID" value="MDN0050292.1"/>
    <property type="molecule type" value="Genomic_DNA"/>
</dbReference>
<feature type="chain" id="PRO_5047295920" description="DUF4906 domain-containing protein" evidence="1">
    <location>
        <begin position="22"/>
        <end position="969"/>
    </location>
</feature>
<dbReference type="Proteomes" id="UP001167871">
    <property type="component" value="Unassembled WGS sequence"/>
</dbReference>
<keyword evidence="1" id="KW-0732">Signal</keyword>
<organism evidence="2 3">
    <name type="scientific">Bacteroides gallinaceum</name>
    <dbReference type="NCBI Taxonomy" id="1462571"/>
    <lineage>
        <taxon>Bacteria</taxon>
        <taxon>Pseudomonadati</taxon>
        <taxon>Bacteroidota</taxon>
        <taxon>Bacteroidia</taxon>
        <taxon>Bacteroidales</taxon>
        <taxon>Bacteroidaceae</taxon>
        <taxon>Bacteroides</taxon>
    </lineage>
</organism>
<feature type="signal peptide" evidence="1">
    <location>
        <begin position="1"/>
        <end position="21"/>
    </location>
</feature>
<reference evidence="2" key="1">
    <citation type="submission" date="2023-06" db="EMBL/GenBank/DDBJ databases">
        <authorList>
            <person name="Zeman M."/>
            <person name="Kubasova T."/>
            <person name="Jahodarova E."/>
            <person name="Nykrynova M."/>
            <person name="Rychlik I."/>
        </authorList>
    </citation>
    <scope>NUCLEOTIDE SEQUENCE</scope>
    <source>
        <strain evidence="2">84_SSukc20</strain>
    </source>
</reference>
<sequence>MKRTLYILLTGLLLLAGIVSCTDDTLVQENTTLENGDVKLKVTAHIPEPKQVITRDIDPDGLGVNTLWLFCFNRSGEYIGRREAGNFQPADSRGYYSFEVEIPGATRIIHFLSNVYLDDFNDRDNFGRNETTVIPSFISASGRMCYWGRKEFSNAEELETFSTSGNVTLYRNQAQVCWEISQELKGTIQVYGYAICNRRAWGTIAPFDADAAQNGQNPFNFEEVYTNFDNLYITEPTEEYQILASDPTTTTVQGDENAGDPHYIFENPNTLDAPVYAIMHIGVKEGGQETRKFYKIMFVDENKKQLPIYRNYKYVIRITGLPDAMGYEGENGFVNAKNGVAANNAWVSVDPEIAELTDGTNTLNITEGTTQVFTEGGNQTIDFTYNGNGNVEVSWVEDGEEVSDDAPILTHTGNNYEIELDLNTPTDNPQVRTLLLHAGVFTRQIKVYLVKPFSFEPVWVSTGVPMVKWEQMSMTFVIPDNYPAELFPIECKIATNKMNANDDLGEQLPIIIEDCNFHIADENGDGNDENVSTTWGYKYVYTATQPGIQEVFFTLNTSDGKDQGVTWNGGNCEYGNQYENHGHVFLQAENFNDAHRLVLFQDEQTNRRIAIENHDTDNPGFRTMNIAPTINQPITITLNFKANDRASAPQRNTIMRVATAVAKPTDDFYLSPEECASLGLPTNNNIVTYYYYEFENNRTESLMLHFVTNTSDVEDIIRFSIDKENGLNPDLDEQYLYKSAGVELKANPERFTFDGFTVGDNNTARYGLNQPVDISFSIPQEAVQYNDATFFIATKNLVPASGNIYELNEAEGGYNFTIPQGSNVETVTLHFQTNRIANGETVTINAIDNTALFAPASATFTNRPIRGTITLAGDDAKLATNSFITLERKNGTRVGIITVESVDDDNNVASYQIDLRSEYDFTMDEELTIYYNALNPDEEIIYQETRTFQTLVNDAEDDGEVSLIILKKR</sequence>
<evidence type="ECO:0008006" key="4">
    <source>
        <dbReference type="Google" id="ProtNLM"/>
    </source>
</evidence>